<evidence type="ECO:0000256" key="1">
    <source>
        <dbReference type="SAM" id="Phobius"/>
    </source>
</evidence>
<reference evidence="2 3" key="1">
    <citation type="submission" date="2018-06" db="EMBL/GenBank/DDBJ databases">
        <authorList>
            <consortium name="Pathogen Informatics"/>
            <person name="Doyle S."/>
        </authorList>
    </citation>
    <scope>NUCLEOTIDE SEQUENCE [LARGE SCALE GENOMIC DNA]</scope>
    <source>
        <strain evidence="2 3">NCTC10851</strain>
    </source>
</reference>
<dbReference type="AlphaFoldDB" id="A0A380VHC6"/>
<keyword evidence="2" id="KW-0449">Lipoprotein</keyword>
<feature type="transmembrane region" description="Helical" evidence="1">
    <location>
        <begin position="12"/>
        <end position="33"/>
    </location>
</feature>
<keyword evidence="1" id="KW-1133">Transmembrane helix</keyword>
<keyword evidence="1" id="KW-0472">Membrane</keyword>
<name>A0A380VHC6_9PAST</name>
<protein>
    <submittedName>
        <fullName evidence="2">Lipoprotein NlpI</fullName>
    </submittedName>
</protein>
<dbReference type="Proteomes" id="UP000254507">
    <property type="component" value="Unassembled WGS sequence"/>
</dbReference>
<evidence type="ECO:0000313" key="2">
    <source>
        <dbReference type="EMBL" id="SUU38946.1"/>
    </source>
</evidence>
<dbReference type="EMBL" id="UFSB01000001">
    <property type="protein sequence ID" value="SUU38946.1"/>
    <property type="molecule type" value="Genomic_DNA"/>
</dbReference>
<keyword evidence="1" id="KW-0812">Transmembrane</keyword>
<accession>A0A380VHC6</accession>
<sequence>MLQLPRLLKFVQFLPSFWIVLFLSGCISTGSSLGTRNKLILAEQNPNIHFEQEVMIVRISHRGADE</sequence>
<organism evidence="2 3">
    <name type="scientific">Actinobacillus seminis</name>
    <dbReference type="NCBI Taxonomy" id="722"/>
    <lineage>
        <taxon>Bacteria</taxon>
        <taxon>Pseudomonadati</taxon>
        <taxon>Pseudomonadota</taxon>
        <taxon>Gammaproteobacteria</taxon>
        <taxon>Pasteurellales</taxon>
        <taxon>Pasteurellaceae</taxon>
        <taxon>Actinobacillus</taxon>
    </lineage>
</organism>
<dbReference type="PROSITE" id="PS51257">
    <property type="entry name" value="PROKAR_LIPOPROTEIN"/>
    <property type="match status" value="1"/>
</dbReference>
<gene>
    <name evidence="2" type="primary">nlpI_2</name>
    <name evidence="2" type="ORF">NCTC10851_02370</name>
</gene>
<proteinExistence type="predicted"/>
<evidence type="ECO:0000313" key="3">
    <source>
        <dbReference type="Proteomes" id="UP000254507"/>
    </source>
</evidence>